<proteinExistence type="predicted"/>
<dbReference type="SUPFAM" id="SSF46785">
    <property type="entry name" value="Winged helix' DNA-binding domain"/>
    <property type="match status" value="1"/>
</dbReference>
<evidence type="ECO:0000313" key="2">
    <source>
        <dbReference type="Proteomes" id="UP000006798"/>
    </source>
</evidence>
<dbReference type="EMBL" id="CP002878">
    <property type="protein sequence ID" value="AEI79091.1"/>
    <property type="molecule type" value="Genomic_DNA"/>
</dbReference>
<organism evidence="1 2">
    <name type="scientific">Cupriavidus necator (strain ATCC 43291 / DSM 13513 / CCUG 52238 / LMG 8453 / N-1)</name>
    <name type="common">Ralstonia eutropha</name>
    <dbReference type="NCBI Taxonomy" id="1042878"/>
    <lineage>
        <taxon>Bacteria</taxon>
        <taxon>Pseudomonadati</taxon>
        <taxon>Pseudomonadota</taxon>
        <taxon>Betaproteobacteria</taxon>
        <taxon>Burkholderiales</taxon>
        <taxon>Burkholderiaceae</taxon>
        <taxon>Cupriavidus</taxon>
    </lineage>
</organism>
<reference evidence="1 2" key="1">
    <citation type="journal article" date="2011" name="J. Bacteriol.">
        <title>Complete genome sequence of the type strain Cupriavidus necator N-1.</title>
        <authorList>
            <person name="Poehlein A."/>
            <person name="Kusian B."/>
            <person name="Friedrich B."/>
            <person name="Daniel R."/>
            <person name="Bowien B."/>
        </authorList>
    </citation>
    <scope>NUCLEOTIDE SEQUENCE [LARGE SCALE GENOMIC DNA]</scope>
    <source>
        <strain evidence="2">ATCC 43291 / DSM 13513 / CCUG 52238 / LMG 8453 / N-1</strain>
    </source>
</reference>
<name>F8GNJ8_CUPNN</name>
<dbReference type="InterPro" id="IPR036388">
    <property type="entry name" value="WH-like_DNA-bd_sf"/>
</dbReference>
<dbReference type="InterPro" id="IPR036390">
    <property type="entry name" value="WH_DNA-bd_sf"/>
</dbReference>
<accession>F8GNJ8</accession>
<dbReference type="Gene3D" id="1.10.10.10">
    <property type="entry name" value="Winged helix-like DNA-binding domain superfamily/Winged helix DNA-binding domain"/>
    <property type="match status" value="1"/>
</dbReference>
<dbReference type="KEGG" id="cnc:CNE_2c00990"/>
<evidence type="ECO:0000313" key="1">
    <source>
        <dbReference type="EMBL" id="AEI79091.1"/>
    </source>
</evidence>
<protein>
    <submittedName>
        <fullName evidence="1">Transcriptional regulator PadR family</fullName>
    </submittedName>
</protein>
<sequence length="155" mass="17075">MRLARRIAHCQSNRMAGCRAAGVTTPANPGFRTAPASTGAASAALPVHMKRQFLGLLARVYVLQFALEVPATVAMLADMLLEYGFQVDIGSVRPLLRALQMEGYLESVLRDGIGRVYLLTERGREELQASRKRIDDLYRRLHAGQPATDEVPRLA</sequence>
<dbReference type="AlphaFoldDB" id="F8GNJ8"/>
<gene>
    <name evidence="1" type="ordered locus">CNE_2c00990</name>
</gene>
<dbReference type="HOGENOM" id="CLU_1692554_0_0_4"/>
<dbReference type="Proteomes" id="UP000006798">
    <property type="component" value="Chromosome 2"/>
</dbReference>